<dbReference type="Gene3D" id="3.40.630.30">
    <property type="match status" value="1"/>
</dbReference>
<dbReference type="InterPro" id="IPR016181">
    <property type="entry name" value="Acyl_CoA_acyltransferase"/>
</dbReference>
<dbReference type="PANTHER" id="PTHR41700:SF1">
    <property type="entry name" value="N-ACETYLTRANSFERASE DOMAIN-CONTAINING PROTEIN"/>
    <property type="match status" value="1"/>
</dbReference>
<feature type="domain" description="N-acetyltransferase" evidence="2">
    <location>
        <begin position="9"/>
        <end position="162"/>
    </location>
</feature>
<gene>
    <name evidence="3" type="ORF">LWF01_12600</name>
</gene>
<dbReference type="SUPFAM" id="SSF55729">
    <property type="entry name" value="Acyl-CoA N-acyltransferases (Nat)"/>
    <property type="match status" value="1"/>
</dbReference>
<accession>A0ABY8QPN9</accession>
<dbReference type="Proteomes" id="UP001209083">
    <property type="component" value="Chromosome"/>
</dbReference>
<dbReference type="Pfam" id="PF00583">
    <property type="entry name" value="Acetyltransf_1"/>
    <property type="match status" value="1"/>
</dbReference>
<dbReference type="EMBL" id="CP090958">
    <property type="protein sequence ID" value="WGW10942.1"/>
    <property type="molecule type" value="Genomic_DNA"/>
</dbReference>
<evidence type="ECO:0000256" key="1">
    <source>
        <dbReference type="SAM" id="MobiDB-lite"/>
    </source>
</evidence>
<organism evidence="3 4">
    <name type="scientific">Saxibacter everestensis</name>
    <dbReference type="NCBI Taxonomy" id="2909229"/>
    <lineage>
        <taxon>Bacteria</taxon>
        <taxon>Bacillati</taxon>
        <taxon>Actinomycetota</taxon>
        <taxon>Actinomycetes</taxon>
        <taxon>Micrococcales</taxon>
        <taxon>Brevibacteriaceae</taxon>
        <taxon>Saxibacter</taxon>
    </lineage>
</organism>
<reference evidence="3 4" key="1">
    <citation type="submission" date="2023-05" db="EMBL/GenBank/DDBJ databases">
        <title>Lithophilousrod everest ZFBP1038 complete genpme.</title>
        <authorList>
            <person name="Tian M."/>
        </authorList>
    </citation>
    <scope>NUCLEOTIDE SEQUENCE [LARGE SCALE GENOMIC DNA]</scope>
    <source>
        <strain evidence="3 4">ZFBP1038</strain>
    </source>
</reference>
<dbReference type="RefSeq" id="WP_349637724.1">
    <property type="nucleotide sequence ID" value="NZ_CP090958.1"/>
</dbReference>
<proteinExistence type="predicted"/>
<dbReference type="InterPro" id="IPR038764">
    <property type="entry name" value="GNAT_N_AcTrfase_prd"/>
</dbReference>
<dbReference type="PANTHER" id="PTHR41700">
    <property type="entry name" value="GCN5-RELATED N-ACETYLTRANSFERASE"/>
    <property type="match status" value="1"/>
</dbReference>
<sequence>MISSPVGTPLVRLLESAEDLQAAAGLYREVFNYSDSEAGVNPRLLKSLQENGGSVVGAKDQNGNVVAFAYGFAAIADGTVFHYSQAAVIRPDYQGFGIGRALKQKQADVARATGTTFMRWAFDPAIARNAHFNLDTLGAVGIRFRRDLYGIGESDRLIVQWDFDSAASAAKPGLSGTKMGGAERESMADEADTSPAVWGRLTETADRAWITIPSSIADLAASDPASASTVRSRLADSLEAALGRGLQVAGCHKIGPGTARYDLVHPQSPATTEDIQ</sequence>
<protein>
    <recommendedName>
        <fullName evidence="2">N-acetyltransferase domain-containing protein</fullName>
    </recommendedName>
</protein>
<evidence type="ECO:0000313" key="3">
    <source>
        <dbReference type="EMBL" id="WGW10942.1"/>
    </source>
</evidence>
<dbReference type="PROSITE" id="PS51186">
    <property type="entry name" value="GNAT"/>
    <property type="match status" value="1"/>
</dbReference>
<keyword evidence="4" id="KW-1185">Reference proteome</keyword>
<name>A0ABY8QPN9_9MICO</name>
<feature type="region of interest" description="Disordered" evidence="1">
    <location>
        <begin position="170"/>
        <end position="194"/>
    </location>
</feature>
<dbReference type="InterPro" id="IPR000182">
    <property type="entry name" value="GNAT_dom"/>
</dbReference>
<evidence type="ECO:0000259" key="2">
    <source>
        <dbReference type="PROSITE" id="PS51186"/>
    </source>
</evidence>
<evidence type="ECO:0000313" key="4">
    <source>
        <dbReference type="Proteomes" id="UP001209083"/>
    </source>
</evidence>